<organism evidence="2 3">
    <name type="scientific">Ruminiclostridium sufflavum DSM 19573</name>
    <dbReference type="NCBI Taxonomy" id="1121337"/>
    <lineage>
        <taxon>Bacteria</taxon>
        <taxon>Bacillati</taxon>
        <taxon>Bacillota</taxon>
        <taxon>Clostridia</taxon>
        <taxon>Eubacteriales</taxon>
        <taxon>Oscillospiraceae</taxon>
        <taxon>Ruminiclostridium</taxon>
    </lineage>
</organism>
<dbReference type="SUPFAM" id="SSF69304">
    <property type="entry name" value="Tricorn protease N-terminal domain"/>
    <property type="match status" value="1"/>
</dbReference>
<keyword evidence="1" id="KW-1133">Transmembrane helix</keyword>
<comment type="caution">
    <text evidence="2">The sequence shown here is derived from an EMBL/GenBank/DDBJ whole genome shotgun (WGS) entry which is preliminary data.</text>
</comment>
<evidence type="ECO:0000256" key="1">
    <source>
        <dbReference type="SAM" id="Phobius"/>
    </source>
</evidence>
<dbReference type="RefSeq" id="WP_242981133.1">
    <property type="nucleotide sequence ID" value="NZ_QKMR01000003.1"/>
</dbReference>
<accession>A0A318Y1W0</accession>
<dbReference type="AlphaFoldDB" id="A0A318Y1W0"/>
<gene>
    <name evidence="2" type="ORF">LY28_00658</name>
</gene>
<keyword evidence="1" id="KW-0812">Transmembrane</keyword>
<dbReference type="Proteomes" id="UP000248132">
    <property type="component" value="Unassembled WGS sequence"/>
</dbReference>
<name>A0A318Y1W0_9FIRM</name>
<dbReference type="EMBL" id="QKMR01000003">
    <property type="protein sequence ID" value="PYG89439.1"/>
    <property type="molecule type" value="Genomic_DNA"/>
</dbReference>
<dbReference type="Pfam" id="PF18975">
    <property type="entry name" value="DUF5711"/>
    <property type="match status" value="1"/>
</dbReference>
<keyword evidence="1" id="KW-0472">Membrane</keyword>
<dbReference type="InterPro" id="IPR043765">
    <property type="entry name" value="DUF5711"/>
</dbReference>
<feature type="transmembrane region" description="Helical" evidence="1">
    <location>
        <begin position="20"/>
        <end position="41"/>
    </location>
</feature>
<protein>
    <recommendedName>
        <fullName evidence="4">Outer membrane protein assembly factor BamB</fullName>
    </recommendedName>
</protein>
<evidence type="ECO:0000313" key="3">
    <source>
        <dbReference type="Proteomes" id="UP000248132"/>
    </source>
</evidence>
<evidence type="ECO:0008006" key="4">
    <source>
        <dbReference type="Google" id="ProtNLM"/>
    </source>
</evidence>
<reference evidence="2 3" key="1">
    <citation type="submission" date="2018-06" db="EMBL/GenBank/DDBJ databases">
        <title>Genomic Encyclopedia of Type Strains, Phase I: the one thousand microbial genomes (KMG-I) project.</title>
        <authorList>
            <person name="Kyrpides N."/>
        </authorList>
    </citation>
    <scope>NUCLEOTIDE SEQUENCE [LARGE SCALE GENOMIC DNA]</scope>
    <source>
        <strain evidence="2 3">DSM 19573</strain>
    </source>
</reference>
<proteinExistence type="predicted"/>
<sequence>MNDSELKSSASGVEKSSSAMGVAVSLLLIIAVSIVAFTVYLKNAGYDFSSLQPKDAINFIKNKKAEARAESEISFSQDGSVDCKIYKNYIIAISKDGIKWYDKKGAMLQENAFTLTRPVIRLSDKYMAVADISGRDIYFYKDKTLLWSKKLDNQIINASVSNDGICTVVTQSKEYKSSVQVIDINGADKYTKLCAEDIVIDAKTIHEGQDVLISKVVTSSIKAGTQLEFNNIYEEKPFSTINTAESILPILISSGDNEIAAGQNLILYMDKQGKELWRKNADSIFCVAPNVEKYVILAGKFENASGATKQEILVLNTKGEEIYRFDQPENVTGIHLYGDRMVLRTKKSVYLYTLKGKRLGQYSSLNEIKDVYLVSKSEAVVISGGTISLVDIDGL</sequence>
<keyword evidence="3" id="KW-1185">Reference proteome</keyword>
<evidence type="ECO:0000313" key="2">
    <source>
        <dbReference type="EMBL" id="PYG89439.1"/>
    </source>
</evidence>